<dbReference type="NCBIfam" id="TIGR00621">
    <property type="entry name" value="ssb"/>
    <property type="match status" value="1"/>
</dbReference>
<comment type="caution">
    <text evidence="4">The sequence shown here is derived from an EMBL/GenBank/DDBJ whole genome shotgun (WGS) entry which is preliminary data.</text>
</comment>
<dbReference type="PANTHER" id="PTHR10302">
    <property type="entry name" value="SINGLE-STRANDED DNA-BINDING PROTEIN"/>
    <property type="match status" value="1"/>
</dbReference>
<reference evidence="4" key="2">
    <citation type="submission" date="2021-09" db="EMBL/GenBank/DDBJ databases">
        <authorList>
            <person name="Gilroy R."/>
        </authorList>
    </citation>
    <scope>NUCLEOTIDE SEQUENCE</scope>
    <source>
        <strain evidence="4">CHK189-29639</strain>
    </source>
</reference>
<dbReference type="AlphaFoldDB" id="A0A921IER8"/>
<evidence type="ECO:0000256" key="3">
    <source>
        <dbReference type="PIRNR" id="PIRNR002070"/>
    </source>
</evidence>
<name>A0A921IER8_9LACO</name>
<dbReference type="InterPro" id="IPR012340">
    <property type="entry name" value="NA-bd_OB-fold"/>
</dbReference>
<dbReference type="EMBL" id="DYVK01000093">
    <property type="protein sequence ID" value="HJG16334.1"/>
    <property type="molecule type" value="Genomic_DNA"/>
</dbReference>
<keyword evidence="1 2" id="KW-0238">DNA-binding</keyword>
<proteinExistence type="inferred from homology"/>
<dbReference type="CDD" id="cd04496">
    <property type="entry name" value="SSB_OBF"/>
    <property type="match status" value="1"/>
</dbReference>
<accession>A0A921IER8</accession>
<gene>
    <name evidence="4" type="ORF">K8V06_09405</name>
</gene>
<dbReference type="SUPFAM" id="SSF50249">
    <property type="entry name" value="Nucleic acid-binding proteins"/>
    <property type="match status" value="1"/>
</dbReference>
<evidence type="ECO:0000313" key="4">
    <source>
        <dbReference type="EMBL" id="HJG16334.1"/>
    </source>
</evidence>
<organism evidence="4 5">
    <name type="scientific">Ligilactobacillus salivarius</name>
    <dbReference type="NCBI Taxonomy" id="1624"/>
    <lineage>
        <taxon>Bacteria</taxon>
        <taxon>Bacillati</taxon>
        <taxon>Bacillota</taxon>
        <taxon>Bacilli</taxon>
        <taxon>Lactobacillales</taxon>
        <taxon>Lactobacillaceae</taxon>
        <taxon>Ligilactobacillus</taxon>
    </lineage>
</organism>
<reference evidence="4" key="1">
    <citation type="journal article" date="2021" name="PeerJ">
        <title>Extensive microbial diversity within the chicken gut microbiome revealed by metagenomics and culture.</title>
        <authorList>
            <person name="Gilroy R."/>
            <person name="Ravi A."/>
            <person name="Getino M."/>
            <person name="Pursley I."/>
            <person name="Horton D.L."/>
            <person name="Alikhan N.F."/>
            <person name="Baker D."/>
            <person name="Gharbi K."/>
            <person name="Hall N."/>
            <person name="Watson M."/>
            <person name="Adriaenssens E.M."/>
            <person name="Foster-Nyarko E."/>
            <person name="Jarju S."/>
            <person name="Secka A."/>
            <person name="Antonio M."/>
            <person name="Oren A."/>
            <person name="Chaudhuri R.R."/>
            <person name="La Ragione R."/>
            <person name="Hildebrand F."/>
            <person name="Pallen M.J."/>
        </authorList>
    </citation>
    <scope>NUCLEOTIDE SEQUENCE</scope>
    <source>
        <strain evidence="4">CHK189-29639</strain>
    </source>
</reference>
<comment type="subunit">
    <text evidence="2">Homotetramer.</text>
</comment>
<protein>
    <recommendedName>
        <fullName evidence="2 3">Single-stranded DNA-binding protein</fullName>
        <shortName evidence="2">SSB</shortName>
    </recommendedName>
</protein>
<dbReference type="Gene3D" id="2.40.50.140">
    <property type="entry name" value="Nucleic acid-binding proteins"/>
    <property type="match status" value="1"/>
</dbReference>
<dbReference type="InterPro" id="IPR011344">
    <property type="entry name" value="ssDNA-bd"/>
</dbReference>
<sequence>MNDIKLLGRLTNAPELKKSNAGHTYAWFTVAVPRKSDKNEADFIRCVAFGKLASAMEQYCTKGRQILVQGRLQVSQSTDQQTQQTRYHHTVVAHAANFLHDPRYAQASTEAPF</sequence>
<evidence type="ECO:0000256" key="1">
    <source>
        <dbReference type="ARBA" id="ARBA00023125"/>
    </source>
</evidence>
<dbReference type="InterPro" id="IPR000424">
    <property type="entry name" value="Primosome_PriB/ssb"/>
</dbReference>
<dbReference type="PROSITE" id="PS50935">
    <property type="entry name" value="SSB"/>
    <property type="match status" value="1"/>
</dbReference>
<comment type="caution">
    <text evidence="2">Lacks conserved residue(s) required for the propagation of feature annotation.</text>
</comment>
<dbReference type="GO" id="GO:0009295">
    <property type="term" value="C:nucleoid"/>
    <property type="evidence" value="ECO:0007669"/>
    <property type="project" value="TreeGrafter"/>
</dbReference>
<dbReference type="GO" id="GO:0003697">
    <property type="term" value="F:single-stranded DNA binding"/>
    <property type="evidence" value="ECO:0007669"/>
    <property type="project" value="UniProtKB-UniRule"/>
</dbReference>
<dbReference type="GO" id="GO:0006260">
    <property type="term" value="P:DNA replication"/>
    <property type="evidence" value="ECO:0007669"/>
    <property type="project" value="InterPro"/>
</dbReference>
<evidence type="ECO:0000313" key="5">
    <source>
        <dbReference type="Proteomes" id="UP000759256"/>
    </source>
</evidence>
<dbReference type="PIRSF" id="PIRSF002070">
    <property type="entry name" value="SSB"/>
    <property type="match status" value="1"/>
</dbReference>
<evidence type="ECO:0000256" key="2">
    <source>
        <dbReference type="HAMAP-Rule" id="MF_00984"/>
    </source>
</evidence>
<dbReference type="PANTHER" id="PTHR10302:SF27">
    <property type="entry name" value="SINGLE-STRANDED DNA-BINDING PROTEIN"/>
    <property type="match status" value="1"/>
</dbReference>
<dbReference type="HAMAP" id="MF_00984">
    <property type="entry name" value="SSB"/>
    <property type="match status" value="1"/>
</dbReference>
<dbReference type="Pfam" id="PF00436">
    <property type="entry name" value="SSB"/>
    <property type="match status" value="1"/>
</dbReference>
<dbReference type="Proteomes" id="UP000759256">
    <property type="component" value="Unassembled WGS sequence"/>
</dbReference>